<dbReference type="InterPro" id="IPR010987">
    <property type="entry name" value="Glutathione-S-Trfase_C-like"/>
</dbReference>
<feature type="non-terminal residue" evidence="2">
    <location>
        <position position="118"/>
    </location>
</feature>
<proteinExistence type="predicted"/>
<evidence type="ECO:0000259" key="1">
    <source>
        <dbReference type="PROSITE" id="PS50405"/>
    </source>
</evidence>
<sequence length="118" mass="13505">MLHFDSGTLFPRHLRLALAVLMEGVKVVPEQYSKALDEAFGYIEIFLQNNKYIAGDSLSIADLNIFASITNASVLVPLDEVKYPNIKRWKKLFESLPYYNIHKEGLEIYKKLINEALS</sequence>
<dbReference type="PANTHER" id="PTHR43969:SF9">
    <property type="entry name" value="GLUTATHIONE S TRANSFERASE D10, ISOFORM A-RELATED"/>
    <property type="match status" value="1"/>
</dbReference>
<dbReference type="Proteomes" id="UP001162162">
    <property type="component" value="Unassembled WGS sequence"/>
</dbReference>
<dbReference type="PANTHER" id="PTHR43969">
    <property type="entry name" value="GLUTATHIONE S TRANSFERASE D10, ISOFORM A-RELATED"/>
    <property type="match status" value="1"/>
</dbReference>
<dbReference type="CDD" id="cd03177">
    <property type="entry name" value="GST_C_Delta_Epsilon"/>
    <property type="match status" value="1"/>
</dbReference>
<evidence type="ECO:0000313" key="2">
    <source>
        <dbReference type="EMBL" id="KAJ8938789.1"/>
    </source>
</evidence>
<dbReference type="PROSITE" id="PS50405">
    <property type="entry name" value="GST_CTER"/>
    <property type="match status" value="1"/>
</dbReference>
<keyword evidence="3" id="KW-1185">Reference proteome</keyword>
<dbReference type="InterPro" id="IPR036282">
    <property type="entry name" value="Glutathione-S-Trfase_C_sf"/>
</dbReference>
<dbReference type="FunFam" id="1.20.1050.10:FF:000007">
    <property type="entry name" value="Glutathione S-transferase 1-1"/>
    <property type="match status" value="1"/>
</dbReference>
<comment type="caution">
    <text evidence="2">The sequence shown here is derived from an EMBL/GenBank/DDBJ whole genome shotgun (WGS) entry which is preliminary data.</text>
</comment>
<feature type="domain" description="GST C-terminal" evidence="1">
    <location>
        <begin position="1"/>
        <end position="112"/>
    </location>
</feature>
<dbReference type="GO" id="GO:0004364">
    <property type="term" value="F:glutathione transferase activity"/>
    <property type="evidence" value="ECO:0007669"/>
    <property type="project" value="TreeGrafter"/>
</dbReference>
<dbReference type="Gene3D" id="1.20.1050.10">
    <property type="match status" value="1"/>
</dbReference>
<organism evidence="2 3">
    <name type="scientific">Aromia moschata</name>
    <dbReference type="NCBI Taxonomy" id="1265417"/>
    <lineage>
        <taxon>Eukaryota</taxon>
        <taxon>Metazoa</taxon>
        <taxon>Ecdysozoa</taxon>
        <taxon>Arthropoda</taxon>
        <taxon>Hexapoda</taxon>
        <taxon>Insecta</taxon>
        <taxon>Pterygota</taxon>
        <taxon>Neoptera</taxon>
        <taxon>Endopterygota</taxon>
        <taxon>Coleoptera</taxon>
        <taxon>Polyphaga</taxon>
        <taxon>Cucujiformia</taxon>
        <taxon>Chrysomeloidea</taxon>
        <taxon>Cerambycidae</taxon>
        <taxon>Cerambycinae</taxon>
        <taxon>Callichromatini</taxon>
        <taxon>Aromia</taxon>
    </lineage>
</organism>
<evidence type="ECO:0000313" key="3">
    <source>
        <dbReference type="Proteomes" id="UP001162162"/>
    </source>
</evidence>
<name>A0AAV8XLA4_9CUCU</name>
<dbReference type="GO" id="GO:0006749">
    <property type="term" value="P:glutathione metabolic process"/>
    <property type="evidence" value="ECO:0007669"/>
    <property type="project" value="TreeGrafter"/>
</dbReference>
<dbReference type="AlphaFoldDB" id="A0AAV8XLA4"/>
<accession>A0AAV8XLA4</accession>
<dbReference type="InterPro" id="IPR004046">
    <property type="entry name" value="GST_C"/>
</dbReference>
<protein>
    <recommendedName>
        <fullName evidence="1">GST C-terminal domain-containing protein</fullName>
    </recommendedName>
</protein>
<gene>
    <name evidence="2" type="ORF">NQ318_010317</name>
</gene>
<reference evidence="2" key="1">
    <citation type="journal article" date="2023" name="Insect Mol. Biol.">
        <title>Genome sequencing provides insights into the evolution of gene families encoding plant cell wall-degrading enzymes in longhorned beetles.</title>
        <authorList>
            <person name="Shin N.R."/>
            <person name="Okamura Y."/>
            <person name="Kirsch R."/>
            <person name="Pauchet Y."/>
        </authorList>
    </citation>
    <scope>NUCLEOTIDE SEQUENCE</scope>
    <source>
        <strain evidence="2">AMC_N1</strain>
    </source>
</reference>
<dbReference type="Pfam" id="PF00043">
    <property type="entry name" value="GST_C"/>
    <property type="match status" value="1"/>
</dbReference>
<dbReference type="EMBL" id="JAPWTK010000534">
    <property type="protein sequence ID" value="KAJ8938789.1"/>
    <property type="molecule type" value="Genomic_DNA"/>
</dbReference>
<dbReference type="SUPFAM" id="SSF47616">
    <property type="entry name" value="GST C-terminal domain-like"/>
    <property type="match status" value="1"/>
</dbReference>